<organism evidence="1 2">
    <name type="scientific">Holothuria leucospilota</name>
    <name type="common">Black long sea cucumber</name>
    <name type="synonym">Mertensiothuria leucospilota</name>
    <dbReference type="NCBI Taxonomy" id="206669"/>
    <lineage>
        <taxon>Eukaryota</taxon>
        <taxon>Metazoa</taxon>
        <taxon>Echinodermata</taxon>
        <taxon>Eleutherozoa</taxon>
        <taxon>Echinozoa</taxon>
        <taxon>Holothuroidea</taxon>
        <taxon>Aspidochirotacea</taxon>
        <taxon>Aspidochirotida</taxon>
        <taxon>Holothuriidae</taxon>
        <taxon>Holothuria</taxon>
    </lineage>
</organism>
<evidence type="ECO:0000313" key="2">
    <source>
        <dbReference type="Proteomes" id="UP001152320"/>
    </source>
</evidence>
<proteinExistence type="predicted"/>
<dbReference type="OrthoDB" id="5982640at2759"/>
<name>A0A9Q1CJR7_HOLLE</name>
<dbReference type="Proteomes" id="UP001152320">
    <property type="component" value="Chromosome 2"/>
</dbReference>
<accession>A0A9Q1CJR7</accession>
<protein>
    <submittedName>
        <fullName evidence="1">Uncharacterized protein</fullName>
    </submittedName>
</protein>
<evidence type="ECO:0000313" key="1">
    <source>
        <dbReference type="EMBL" id="KAJ8046586.1"/>
    </source>
</evidence>
<keyword evidence="2" id="KW-1185">Reference proteome</keyword>
<gene>
    <name evidence="1" type="ORF">HOLleu_05307</name>
</gene>
<comment type="caution">
    <text evidence="1">The sequence shown here is derived from an EMBL/GenBank/DDBJ whole genome shotgun (WGS) entry which is preliminary data.</text>
</comment>
<dbReference type="EMBL" id="JAIZAY010000002">
    <property type="protein sequence ID" value="KAJ8046586.1"/>
    <property type="molecule type" value="Genomic_DNA"/>
</dbReference>
<dbReference type="AlphaFoldDB" id="A0A9Q1CJR7"/>
<reference evidence="1" key="1">
    <citation type="submission" date="2021-10" db="EMBL/GenBank/DDBJ databases">
        <title>Tropical sea cucumber genome reveals ecological adaptation and Cuvierian tubules defense mechanism.</title>
        <authorList>
            <person name="Chen T."/>
        </authorList>
    </citation>
    <scope>NUCLEOTIDE SEQUENCE</scope>
    <source>
        <strain evidence="1">Nanhai2018</strain>
        <tissue evidence="1">Muscle</tissue>
    </source>
</reference>
<sequence length="186" mass="21812">MPPIGCAFSYGHYGVQISCETNFEDCSFKEDNLKDMIVTRNDFSFKKNQLEGPFVRLEKSPAQIYGLVINEYGQHQHPFWKELYRLGLKLVKIGFTQQETIKGSENRMEIIQKRIKRELRFESFPIFCVIIDFTTTASFREVEEDIRSKVGIKLDTKFAKWLKLPIPTEWVLTSQEMISSLTKRIE</sequence>